<protein>
    <submittedName>
        <fullName evidence="2">Uncharacterized protein</fullName>
    </submittedName>
</protein>
<organism evidence="2 3">
    <name type="scientific">Natrialba swarupiae</name>
    <dbReference type="NCBI Taxonomy" id="2448032"/>
    <lineage>
        <taxon>Archaea</taxon>
        <taxon>Methanobacteriati</taxon>
        <taxon>Methanobacteriota</taxon>
        <taxon>Stenosarchaea group</taxon>
        <taxon>Halobacteria</taxon>
        <taxon>Halobacteriales</taxon>
        <taxon>Natrialbaceae</taxon>
        <taxon>Natrialba</taxon>
    </lineage>
</organism>
<accession>A0A5D5AKH4</accession>
<dbReference type="EMBL" id="VTAW01000009">
    <property type="protein sequence ID" value="TYT62269.1"/>
    <property type="molecule type" value="Genomic_DNA"/>
</dbReference>
<keyword evidence="3" id="KW-1185">Reference proteome</keyword>
<sequence>MSERLTRRRLLILSGVGVATGLAGCTSDDGSDGDTSDDGNGNADSSTDEGDDAPGQHGTGSGGDINYGESYVSEIDLHEAGSPEISQTHYEGDHYTRTEFGNGEVVESYHVDGETYGIVEGNCVITDDPAAETSVPDIENPQGVQDSLEATETTTLNGDSVEVYEHPEEDARWYVDTETGYPAQLETDVATVTFHSWGDTDPIDSPEGECIEL</sequence>
<comment type="caution">
    <text evidence="2">The sequence shown here is derived from an EMBL/GenBank/DDBJ whole genome shotgun (WGS) entry which is preliminary data.</text>
</comment>
<dbReference type="Proteomes" id="UP000324104">
    <property type="component" value="Unassembled WGS sequence"/>
</dbReference>
<evidence type="ECO:0000313" key="2">
    <source>
        <dbReference type="EMBL" id="TYT62269.1"/>
    </source>
</evidence>
<name>A0A5D5AKH4_9EURY</name>
<dbReference type="PROSITE" id="PS51257">
    <property type="entry name" value="PROKAR_LIPOPROTEIN"/>
    <property type="match status" value="1"/>
</dbReference>
<reference evidence="2 3" key="1">
    <citation type="submission" date="2019-08" db="EMBL/GenBank/DDBJ databases">
        <title>Archaea genome.</title>
        <authorList>
            <person name="Kajale S."/>
            <person name="Shouche Y."/>
            <person name="Deshpande N."/>
            <person name="Sharma A."/>
        </authorList>
    </citation>
    <scope>NUCLEOTIDE SEQUENCE [LARGE SCALE GENOMIC DNA]</scope>
    <source>
        <strain evidence="2 3">ESP3B_9</strain>
    </source>
</reference>
<feature type="region of interest" description="Disordered" evidence="1">
    <location>
        <begin position="20"/>
        <end position="68"/>
    </location>
</feature>
<dbReference type="AlphaFoldDB" id="A0A5D5AKH4"/>
<gene>
    <name evidence="2" type="ORF">FYC77_08555</name>
</gene>
<proteinExistence type="predicted"/>
<evidence type="ECO:0000256" key="1">
    <source>
        <dbReference type="SAM" id="MobiDB-lite"/>
    </source>
</evidence>
<evidence type="ECO:0000313" key="3">
    <source>
        <dbReference type="Proteomes" id="UP000324104"/>
    </source>
</evidence>
<dbReference type="RefSeq" id="WP_149081090.1">
    <property type="nucleotide sequence ID" value="NZ_VTAW01000009.1"/>
</dbReference>